<feature type="domain" description="C2H2-type" evidence="2">
    <location>
        <begin position="19"/>
        <end position="40"/>
    </location>
</feature>
<proteinExistence type="predicted"/>
<dbReference type="Proteomes" id="UP001176941">
    <property type="component" value="Chromosome 20"/>
</dbReference>
<protein>
    <recommendedName>
        <fullName evidence="2">C2H2-type domain-containing protein</fullName>
    </recommendedName>
</protein>
<dbReference type="InterPro" id="IPR013087">
    <property type="entry name" value="Znf_C2H2_type"/>
</dbReference>
<name>A0ABN8YMU7_RANTA</name>
<dbReference type="InterPro" id="IPR036236">
    <property type="entry name" value="Znf_C2H2_sf"/>
</dbReference>
<keyword evidence="4" id="KW-1185">Reference proteome</keyword>
<accession>A0ABN8YMU7</accession>
<evidence type="ECO:0000259" key="2">
    <source>
        <dbReference type="PROSITE" id="PS00028"/>
    </source>
</evidence>
<feature type="region of interest" description="Disordered" evidence="1">
    <location>
        <begin position="106"/>
        <end position="126"/>
    </location>
</feature>
<gene>
    <name evidence="3" type="ORF">MRATA1EN1_LOCUS10168</name>
</gene>
<dbReference type="PROSITE" id="PS00028">
    <property type="entry name" value="ZINC_FINGER_C2H2_1"/>
    <property type="match status" value="1"/>
</dbReference>
<organism evidence="3 4">
    <name type="scientific">Rangifer tarandus platyrhynchus</name>
    <name type="common">Svalbard reindeer</name>
    <dbReference type="NCBI Taxonomy" id="3082113"/>
    <lineage>
        <taxon>Eukaryota</taxon>
        <taxon>Metazoa</taxon>
        <taxon>Chordata</taxon>
        <taxon>Craniata</taxon>
        <taxon>Vertebrata</taxon>
        <taxon>Euteleostomi</taxon>
        <taxon>Mammalia</taxon>
        <taxon>Eutheria</taxon>
        <taxon>Laurasiatheria</taxon>
        <taxon>Artiodactyla</taxon>
        <taxon>Ruminantia</taxon>
        <taxon>Pecora</taxon>
        <taxon>Cervidae</taxon>
        <taxon>Odocoileinae</taxon>
        <taxon>Rangifer</taxon>
    </lineage>
</organism>
<dbReference type="EMBL" id="OX459956">
    <property type="protein sequence ID" value="CAI9161206.1"/>
    <property type="molecule type" value="Genomic_DNA"/>
</dbReference>
<reference evidence="3" key="1">
    <citation type="submission" date="2023-04" db="EMBL/GenBank/DDBJ databases">
        <authorList>
            <consortium name="ELIXIR-Norway"/>
        </authorList>
    </citation>
    <scope>NUCLEOTIDE SEQUENCE [LARGE SCALE GENOMIC DNA]</scope>
</reference>
<dbReference type="SUPFAM" id="SSF57667">
    <property type="entry name" value="beta-beta-alpha zinc fingers"/>
    <property type="match status" value="1"/>
</dbReference>
<evidence type="ECO:0000256" key="1">
    <source>
        <dbReference type="SAM" id="MobiDB-lite"/>
    </source>
</evidence>
<sequence>MPQDRTLKAGLFPQKAHLCEVCGPMLRDSLHLVEHQETQHRQKLHMYRAYGNRFHLTANLLSAAQAACWRETLQKQHQQSLVFEELQIPSVRELFYLSGGREGLPGQLRTSSAAGPSHQGEAKQQSRVCGGLPHCKKSLTRARESLEPQTQTCSAPGSPHEGKVLYVQLKRTLPSRSI</sequence>
<evidence type="ECO:0000313" key="3">
    <source>
        <dbReference type="EMBL" id="CAI9161206.1"/>
    </source>
</evidence>
<evidence type="ECO:0000313" key="4">
    <source>
        <dbReference type="Proteomes" id="UP001176941"/>
    </source>
</evidence>